<dbReference type="Pfam" id="PF07992">
    <property type="entry name" value="Pyr_redox_2"/>
    <property type="match status" value="1"/>
</dbReference>
<dbReference type="EC" id="1.6.5.9" evidence="2"/>
<feature type="domain" description="FAD/NAD(P)-binding" evidence="10">
    <location>
        <begin position="11"/>
        <end position="328"/>
    </location>
</feature>
<evidence type="ECO:0000256" key="9">
    <source>
        <dbReference type="SAM" id="Phobius"/>
    </source>
</evidence>
<comment type="catalytic activity">
    <reaction evidence="8">
        <text>a quinone + NADH + H(+) = a quinol + NAD(+)</text>
        <dbReference type="Rhea" id="RHEA:46160"/>
        <dbReference type="ChEBI" id="CHEBI:15378"/>
        <dbReference type="ChEBI" id="CHEBI:24646"/>
        <dbReference type="ChEBI" id="CHEBI:57540"/>
        <dbReference type="ChEBI" id="CHEBI:57945"/>
        <dbReference type="ChEBI" id="CHEBI:132124"/>
        <dbReference type="EC" id="1.6.5.9"/>
    </reaction>
</comment>
<dbReference type="InterPro" id="IPR023753">
    <property type="entry name" value="FAD/NAD-binding_dom"/>
</dbReference>
<accession>A0A227KU07</accession>
<feature type="transmembrane region" description="Helical" evidence="9">
    <location>
        <begin position="370"/>
        <end position="390"/>
    </location>
</feature>
<evidence type="ECO:0000313" key="12">
    <source>
        <dbReference type="EMBL" id="OXE51347.1"/>
    </source>
</evidence>
<dbReference type="Gene3D" id="3.50.50.100">
    <property type="match status" value="1"/>
</dbReference>
<proteinExistence type="inferred from homology"/>
<dbReference type="EMBL" id="NHMP01000001">
    <property type="protein sequence ID" value="OXE51347.1"/>
    <property type="molecule type" value="Genomic_DNA"/>
</dbReference>
<keyword evidence="4" id="KW-0274">FAD</keyword>
<dbReference type="Pfam" id="PF22366">
    <property type="entry name" value="NDH2_C"/>
    <property type="match status" value="1"/>
</dbReference>
<keyword evidence="5" id="KW-0809">Transit peptide</keyword>
<evidence type="ECO:0000256" key="2">
    <source>
        <dbReference type="ARBA" id="ARBA00012637"/>
    </source>
</evidence>
<keyword evidence="9" id="KW-0472">Membrane</keyword>
<keyword evidence="13" id="KW-1185">Reference proteome</keyword>
<evidence type="ECO:0000256" key="1">
    <source>
        <dbReference type="ARBA" id="ARBA00005272"/>
    </source>
</evidence>
<dbReference type="InterPro" id="IPR036188">
    <property type="entry name" value="FAD/NAD-bd_sf"/>
</dbReference>
<dbReference type="PRINTS" id="PR00368">
    <property type="entry name" value="FADPNR"/>
</dbReference>
<keyword evidence="9" id="KW-0812">Transmembrane</keyword>
<evidence type="ECO:0000256" key="3">
    <source>
        <dbReference type="ARBA" id="ARBA00022630"/>
    </source>
</evidence>
<keyword evidence="9" id="KW-1133">Transmembrane helix</keyword>
<organism evidence="12 13">
    <name type="scientific">Turicimonas muris</name>
    <dbReference type="NCBI Taxonomy" id="1796652"/>
    <lineage>
        <taxon>Bacteria</taxon>
        <taxon>Pseudomonadati</taxon>
        <taxon>Pseudomonadota</taxon>
        <taxon>Betaproteobacteria</taxon>
        <taxon>Burkholderiales</taxon>
        <taxon>Sutterellaceae</taxon>
        <taxon>Turicimonas</taxon>
    </lineage>
</organism>
<reference evidence="13" key="1">
    <citation type="submission" date="2017-05" db="EMBL/GenBank/DDBJ databases">
        <title>Improved OligoMM genomes.</title>
        <authorList>
            <person name="Garzetti D."/>
        </authorList>
    </citation>
    <scope>NUCLEOTIDE SEQUENCE [LARGE SCALE GENOMIC DNA]</scope>
    <source>
        <strain evidence="13">YL45</strain>
    </source>
</reference>
<dbReference type="GO" id="GO:0050136">
    <property type="term" value="F:NADH dehydrogenase (quinone) (non-electrogenic) activity"/>
    <property type="evidence" value="ECO:0007669"/>
    <property type="project" value="UniProtKB-EC"/>
</dbReference>
<evidence type="ECO:0000259" key="10">
    <source>
        <dbReference type="Pfam" id="PF07992"/>
    </source>
</evidence>
<evidence type="ECO:0000256" key="4">
    <source>
        <dbReference type="ARBA" id="ARBA00022827"/>
    </source>
</evidence>
<evidence type="ECO:0000256" key="5">
    <source>
        <dbReference type="ARBA" id="ARBA00022946"/>
    </source>
</evidence>
<name>A0A227KU07_9BURK</name>
<dbReference type="InterPro" id="IPR054585">
    <property type="entry name" value="NDH2-like_C"/>
</dbReference>
<dbReference type="PANTHER" id="PTHR43706:SF47">
    <property type="entry name" value="EXTERNAL NADH-UBIQUINONE OXIDOREDUCTASE 1, MITOCHONDRIAL-RELATED"/>
    <property type="match status" value="1"/>
</dbReference>
<dbReference type="Proteomes" id="UP000214610">
    <property type="component" value="Unassembled WGS sequence"/>
</dbReference>
<keyword evidence="6" id="KW-0560">Oxidoreductase</keyword>
<keyword evidence="3" id="KW-0285">Flavoprotein</keyword>
<dbReference type="SUPFAM" id="SSF51905">
    <property type="entry name" value="FAD/NAD(P)-binding domain"/>
    <property type="match status" value="1"/>
</dbReference>
<protein>
    <recommendedName>
        <fullName evidence="2">NADH:ubiquinone reductase (non-electrogenic)</fullName>
        <ecNumber evidence="2">1.6.5.9</ecNumber>
    </recommendedName>
</protein>
<dbReference type="PANTHER" id="PTHR43706">
    <property type="entry name" value="NADH DEHYDROGENASE"/>
    <property type="match status" value="1"/>
</dbReference>
<evidence type="ECO:0000259" key="11">
    <source>
        <dbReference type="Pfam" id="PF22366"/>
    </source>
</evidence>
<feature type="transmembrane region" description="Helical" evidence="9">
    <location>
        <begin position="396"/>
        <end position="420"/>
    </location>
</feature>
<evidence type="ECO:0000256" key="7">
    <source>
        <dbReference type="ARBA" id="ARBA00023027"/>
    </source>
</evidence>
<keyword evidence="7" id="KW-0520">NAD</keyword>
<feature type="domain" description="External alternative NADH-ubiquinone oxidoreductase-like C-terminal" evidence="11">
    <location>
        <begin position="352"/>
        <end position="407"/>
    </location>
</feature>
<dbReference type="AlphaFoldDB" id="A0A227KU07"/>
<dbReference type="InterPro" id="IPR045024">
    <property type="entry name" value="NDH-2"/>
</dbReference>
<dbReference type="PRINTS" id="PR00411">
    <property type="entry name" value="PNDRDTASEI"/>
</dbReference>
<gene>
    <name evidence="12" type="ORF">ADH67_01770</name>
</gene>
<evidence type="ECO:0000256" key="6">
    <source>
        <dbReference type="ARBA" id="ARBA00023002"/>
    </source>
</evidence>
<comment type="caution">
    <text evidence="12">The sequence shown here is derived from an EMBL/GenBank/DDBJ whole genome shotgun (WGS) entry which is preliminary data.</text>
</comment>
<evidence type="ECO:0000256" key="8">
    <source>
        <dbReference type="ARBA" id="ARBA00047599"/>
    </source>
</evidence>
<comment type="similarity">
    <text evidence="1">Belongs to the NADH dehydrogenase family.</text>
</comment>
<evidence type="ECO:0000313" key="13">
    <source>
        <dbReference type="Proteomes" id="UP000214610"/>
    </source>
</evidence>
<sequence length="455" mass="51118">MNIPDKRGRQRVVIIGGGFGGLTLARKLKDENFQIVLIDKSNHHVFQPLLYQVSTAAIEPSTISFPFRNIFRGRECFHIRACEALRVDPKENILYTTIGKLTFDHLVIATGADTNYFGNKNLALYTMALKKTSEALYNRNQILESFELALSTNSAEERQRLMTFVVVGSGATGVELAGALAEMKKFVLPRDYPDLDANLMRIVVVSSSSCLLPAFKEKSSKEAADYLTSRKVELLFNTRVEDFSNGILKLKNGDIHTYNVFWAAGVRANSLEGFDKELYGPGNRLIVDQFNRVKGFDRIYAIGDTAYFPTQKYPNGLPQVAQPAMQQATNIAYNLKKMINSEPLKEFKYFDKGQMATIGKSHAVVEIGNFCFGGILGWLLWLGLHLFYILGVKNRIVIFMDWFLSYLTYSNALQIIVLPLRKKRHTISIRKDEALCSNPVKDTPEIPKAPGNTAS</sequence>